<evidence type="ECO:0000256" key="7">
    <source>
        <dbReference type="ARBA" id="ARBA00023136"/>
    </source>
</evidence>
<organism evidence="9 10">
    <name type="scientific">Enterococcus casseliflavus</name>
    <name type="common">Enterococcus flavescens</name>
    <dbReference type="NCBI Taxonomy" id="37734"/>
    <lineage>
        <taxon>Bacteria</taxon>
        <taxon>Bacillati</taxon>
        <taxon>Bacillota</taxon>
        <taxon>Bacilli</taxon>
        <taxon>Lactobacillales</taxon>
        <taxon>Enterococcaceae</taxon>
        <taxon>Enterococcus</taxon>
    </lineage>
</organism>
<evidence type="ECO:0000259" key="8">
    <source>
        <dbReference type="Pfam" id="PF12832"/>
    </source>
</evidence>
<proteinExistence type="predicted"/>
<comment type="caution">
    <text evidence="9">The sequence shown here is derived from an EMBL/GenBank/DDBJ whole genome shotgun (WGS) entry which is preliminary data.</text>
</comment>
<reference evidence="9 10" key="1">
    <citation type="submission" date="2018-08" db="EMBL/GenBank/DDBJ databases">
        <title>A genome reference for cultivated species of the human gut microbiota.</title>
        <authorList>
            <person name="Zou Y."/>
            <person name="Xue W."/>
            <person name="Luo G."/>
        </authorList>
    </citation>
    <scope>NUCLEOTIDE SEQUENCE [LARGE SCALE GENOMIC DNA]</scope>
    <source>
        <strain evidence="9 10">AF48-16</strain>
    </source>
</reference>
<dbReference type="InterPro" id="IPR024989">
    <property type="entry name" value="MFS_assoc_dom"/>
</dbReference>
<keyword evidence="4" id="KW-0997">Cell inner membrane</keyword>
<evidence type="ECO:0000313" key="9">
    <source>
        <dbReference type="EMBL" id="RHK03261.1"/>
    </source>
</evidence>
<evidence type="ECO:0000256" key="2">
    <source>
        <dbReference type="ARBA" id="ARBA00022448"/>
    </source>
</evidence>
<name>A0A415EM03_ENTCA</name>
<keyword evidence="5" id="KW-0812">Transmembrane</keyword>
<dbReference type="Gene3D" id="1.20.1250.20">
    <property type="entry name" value="MFS general substrate transporter like domains"/>
    <property type="match status" value="2"/>
</dbReference>
<dbReference type="RefSeq" id="WP_128488517.1">
    <property type="nucleotide sequence ID" value="NZ_JAAVMP010000003.1"/>
</dbReference>
<comment type="subcellular location">
    <subcellularLocation>
        <location evidence="1">Cell inner membrane</location>
        <topology evidence="1">Multi-pass membrane protein</topology>
    </subcellularLocation>
</comment>
<evidence type="ECO:0000256" key="3">
    <source>
        <dbReference type="ARBA" id="ARBA00022475"/>
    </source>
</evidence>
<dbReference type="PANTHER" id="PTHR23522:SF10">
    <property type="entry name" value="3-PHENYLPROPIONIC ACID TRANSPORTER-RELATED"/>
    <property type="match status" value="1"/>
</dbReference>
<dbReference type="PANTHER" id="PTHR23522">
    <property type="entry name" value="BLL5896 PROTEIN"/>
    <property type="match status" value="1"/>
</dbReference>
<evidence type="ECO:0000256" key="4">
    <source>
        <dbReference type="ARBA" id="ARBA00022519"/>
    </source>
</evidence>
<keyword evidence="2" id="KW-0813">Transport</keyword>
<feature type="domain" description="Major facilitator superfamily associated" evidence="8">
    <location>
        <begin position="7"/>
        <end position="358"/>
    </location>
</feature>
<dbReference type="InterPro" id="IPR036259">
    <property type="entry name" value="MFS_trans_sf"/>
</dbReference>
<sequence>MEIKHKFQVIYFVQYATMAILMTQIVPFLTEQGYDALERGWFLASYSITTILFQLVIGYYSDKSKRLKRISMLLMIFLVFFSISFYWLGKDHWLIHLLVLAIAGGLANTTATVLDNWVLSESSTSKRIASIKANGSLGWSMMSVCVPFFLFSNNYRWFSLPLLLFLLINYTFSRTIPEKNALPQKQGTTTNSGVSLADILLLCKDRRFLVYTGLFFLLYLTIVANNTVVIDKLITMERGSEFVGLKWSIQSFCEIPAYLLLNRMIAKWKNERLILIAGIFLTLQFFVYWLASSPFLLLAASFLQFFTVPAFTIGSRMIISAITPPAVFSSGQLISISVYIGAASFLSPLAGGFLSQVLSLDTAIFIFGLLPFVAFLIYSSCQRTLSAI</sequence>
<keyword evidence="7" id="KW-0472">Membrane</keyword>
<dbReference type="Proteomes" id="UP000286288">
    <property type="component" value="Unassembled WGS sequence"/>
</dbReference>
<keyword evidence="6" id="KW-1133">Transmembrane helix</keyword>
<keyword evidence="3" id="KW-1003">Cell membrane</keyword>
<evidence type="ECO:0000313" key="10">
    <source>
        <dbReference type="Proteomes" id="UP000286288"/>
    </source>
</evidence>
<dbReference type="EMBL" id="QRMZ01000037">
    <property type="protein sequence ID" value="RHK03261.1"/>
    <property type="molecule type" value="Genomic_DNA"/>
</dbReference>
<gene>
    <name evidence="9" type="ORF">DW084_17430</name>
</gene>
<dbReference type="SUPFAM" id="SSF103473">
    <property type="entry name" value="MFS general substrate transporter"/>
    <property type="match status" value="1"/>
</dbReference>
<accession>A0A415EM03</accession>
<evidence type="ECO:0000256" key="5">
    <source>
        <dbReference type="ARBA" id="ARBA00022692"/>
    </source>
</evidence>
<protein>
    <submittedName>
        <fullName evidence="9">MFS transporter</fullName>
    </submittedName>
</protein>
<evidence type="ECO:0000256" key="6">
    <source>
        <dbReference type="ARBA" id="ARBA00022989"/>
    </source>
</evidence>
<dbReference type="Pfam" id="PF12832">
    <property type="entry name" value="MFS_1_like"/>
    <property type="match status" value="1"/>
</dbReference>
<dbReference type="GO" id="GO:0005886">
    <property type="term" value="C:plasma membrane"/>
    <property type="evidence" value="ECO:0007669"/>
    <property type="project" value="UniProtKB-SubCell"/>
</dbReference>
<dbReference type="AlphaFoldDB" id="A0A415EM03"/>
<evidence type="ECO:0000256" key="1">
    <source>
        <dbReference type="ARBA" id="ARBA00004429"/>
    </source>
</evidence>